<dbReference type="AlphaFoldDB" id="A0A8J9VFY5"/>
<protein>
    <submittedName>
        <fullName evidence="2">Uncharacterized protein</fullName>
    </submittedName>
</protein>
<feature type="compositionally biased region" description="Polar residues" evidence="1">
    <location>
        <begin position="106"/>
        <end position="117"/>
    </location>
</feature>
<reference evidence="2" key="1">
    <citation type="submission" date="2021-12" db="EMBL/GenBank/DDBJ databases">
        <authorList>
            <person name="Martin H S."/>
        </authorList>
    </citation>
    <scope>NUCLEOTIDE SEQUENCE</scope>
</reference>
<feature type="compositionally biased region" description="Basic residues" evidence="1">
    <location>
        <begin position="85"/>
        <end position="95"/>
    </location>
</feature>
<proteinExistence type="predicted"/>
<feature type="compositionally biased region" description="Low complexity" evidence="1">
    <location>
        <begin position="67"/>
        <end position="79"/>
    </location>
</feature>
<name>A0A8J9VFY5_9NEOP</name>
<keyword evidence="3" id="KW-1185">Reference proteome</keyword>
<dbReference type="OrthoDB" id="6140287at2759"/>
<feature type="region of interest" description="Disordered" evidence="1">
    <location>
        <begin position="63"/>
        <end position="142"/>
    </location>
</feature>
<gene>
    <name evidence="2" type="ORF">BINO364_LOCUS5087</name>
</gene>
<sequence length="142" mass="16234">MHHYETKTRRKFVIASINTSLKDTLANSEADKFLFGDNMSEKLKTAKTVRRSAEALKVTQAPFSRANFSNNKSFNSKNNLNYKPLHQKTTGRQHAGRPYAVLPPRHQNSSSQRQTHWMQRPPPPPPPSSHQPPPPIRRSARK</sequence>
<evidence type="ECO:0000313" key="3">
    <source>
        <dbReference type="Proteomes" id="UP000838878"/>
    </source>
</evidence>
<dbReference type="Proteomes" id="UP000838878">
    <property type="component" value="Chromosome 13"/>
</dbReference>
<evidence type="ECO:0000256" key="1">
    <source>
        <dbReference type="SAM" id="MobiDB-lite"/>
    </source>
</evidence>
<feature type="compositionally biased region" description="Pro residues" evidence="1">
    <location>
        <begin position="120"/>
        <end position="136"/>
    </location>
</feature>
<evidence type="ECO:0000313" key="2">
    <source>
        <dbReference type="EMBL" id="CAH0718645.1"/>
    </source>
</evidence>
<organism evidence="2 3">
    <name type="scientific">Brenthis ino</name>
    <name type="common">lesser marbled fritillary</name>
    <dbReference type="NCBI Taxonomy" id="405034"/>
    <lineage>
        <taxon>Eukaryota</taxon>
        <taxon>Metazoa</taxon>
        <taxon>Ecdysozoa</taxon>
        <taxon>Arthropoda</taxon>
        <taxon>Hexapoda</taxon>
        <taxon>Insecta</taxon>
        <taxon>Pterygota</taxon>
        <taxon>Neoptera</taxon>
        <taxon>Endopterygota</taxon>
        <taxon>Lepidoptera</taxon>
        <taxon>Glossata</taxon>
        <taxon>Ditrysia</taxon>
        <taxon>Papilionoidea</taxon>
        <taxon>Nymphalidae</taxon>
        <taxon>Heliconiinae</taxon>
        <taxon>Argynnini</taxon>
        <taxon>Brenthis</taxon>
    </lineage>
</organism>
<accession>A0A8J9VFY5</accession>
<dbReference type="EMBL" id="OV170233">
    <property type="protein sequence ID" value="CAH0718645.1"/>
    <property type="molecule type" value="Genomic_DNA"/>
</dbReference>
<feature type="non-terminal residue" evidence="2">
    <location>
        <position position="142"/>
    </location>
</feature>